<dbReference type="OrthoDB" id="8563207at2"/>
<organism evidence="1 2">
    <name type="scientific">Candidatus Macondimonas diazotrophica</name>
    <dbReference type="NCBI Taxonomy" id="2305248"/>
    <lineage>
        <taxon>Bacteria</taxon>
        <taxon>Pseudomonadati</taxon>
        <taxon>Pseudomonadota</taxon>
        <taxon>Gammaproteobacteria</taxon>
        <taxon>Chromatiales</taxon>
        <taxon>Ectothiorhodospiraceae</taxon>
        <taxon>Candidatus Macondimonas</taxon>
    </lineage>
</organism>
<proteinExistence type="predicted"/>
<gene>
    <name evidence="1" type="ORF">E4680_09095</name>
</gene>
<comment type="caution">
    <text evidence="1">The sequence shown here is derived from an EMBL/GenBank/DDBJ whole genome shotgun (WGS) entry which is preliminary data.</text>
</comment>
<name>A0A4Z0F8N0_9GAMM</name>
<dbReference type="EMBL" id="SRIO01000011">
    <property type="protein sequence ID" value="TFZ82169.1"/>
    <property type="molecule type" value="Genomic_DNA"/>
</dbReference>
<keyword evidence="2" id="KW-1185">Reference proteome</keyword>
<dbReference type="Proteomes" id="UP000297890">
    <property type="component" value="Unassembled WGS sequence"/>
</dbReference>
<protein>
    <submittedName>
        <fullName evidence="1">Uncharacterized protein</fullName>
    </submittedName>
</protein>
<dbReference type="AlphaFoldDB" id="A0A4Z0F8N0"/>
<evidence type="ECO:0000313" key="1">
    <source>
        <dbReference type="EMBL" id="TFZ82169.1"/>
    </source>
</evidence>
<dbReference type="RefSeq" id="WP_135282097.1">
    <property type="nucleotide sequence ID" value="NZ_SRIO01000011.1"/>
</dbReference>
<reference evidence="1 2" key="1">
    <citation type="journal article" date="2019" name="ISME J.">
        <title>Candidatus Macondimonas diazotrophica, a novel gammaproteobacterial genus dominating crude-oil-contaminated coastal sediments.</title>
        <authorList>
            <person name="Karthikeyan S."/>
            <person name="Konstantinidis K."/>
        </authorList>
    </citation>
    <scope>NUCLEOTIDE SEQUENCE [LARGE SCALE GENOMIC DNA]</scope>
    <source>
        <strain evidence="1 2">KTK01</strain>
    </source>
</reference>
<sequence>MAQEQSDFQAGDAAETPVLIRHTQDGRRVEVIGRFLCLDGRRETDALVDVRQHPNRMAIWQAAPEATHMAGRIPLTREEAARAQAALDAARAVYEASPMAISERIRHAADDILRLRIDE</sequence>
<evidence type="ECO:0000313" key="2">
    <source>
        <dbReference type="Proteomes" id="UP000297890"/>
    </source>
</evidence>
<accession>A0A4Z0F8N0</accession>